<reference evidence="2" key="1">
    <citation type="submission" date="2023-06" db="EMBL/GenBank/DDBJ databases">
        <title>Genome-scale phylogeny and comparative genomics of the fungal order Sordariales.</title>
        <authorList>
            <consortium name="Lawrence Berkeley National Laboratory"/>
            <person name="Hensen N."/>
            <person name="Bonometti L."/>
            <person name="Westerberg I."/>
            <person name="Brannstrom I.O."/>
            <person name="Guillou S."/>
            <person name="Cros-Aarteil S."/>
            <person name="Calhoun S."/>
            <person name="Haridas S."/>
            <person name="Kuo A."/>
            <person name="Mondo S."/>
            <person name="Pangilinan J."/>
            <person name="Riley R."/>
            <person name="LaButti K."/>
            <person name="Andreopoulos B."/>
            <person name="Lipzen A."/>
            <person name="Chen C."/>
            <person name="Yanf M."/>
            <person name="Daum C."/>
            <person name="Ng V."/>
            <person name="Clum A."/>
            <person name="Steindorff A."/>
            <person name="Ohm R."/>
            <person name="Martin F."/>
            <person name="Silar P."/>
            <person name="Natvig D."/>
            <person name="Lalanne C."/>
            <person name="Gautier V."/>
            <person name="Ament-velasquez S.L."/>
            <person name="Kruys A."/>
            <person name="Hutchinson M.I."/>
            <person name="Powell A.J."/>
            <person name="Barry K."/>
            <person name="Miller A.N."/>
            <person name="Grigoriev I.V."/>
            <person name="Debuchy R."/>
            <person name="Gladieux P."/>
            <person name="Thoren M.H."/>
            <person name="Johannesson H."/>
        </authorList>
    </citation>
    <scope>NUCLEOTIDE SEQUENCE</scope>
    <source>
        <strain evidence="2">SMH3187-1</strain>
    </source>
</reference>
<feature type="non-terminal residue" evidence="2">
    <location>
        <position position="1"/>
    </location>
</feature>
<comment type="caution">
    <text evidence="2">The sequence shown here is derived from an EMBL/GenBank/DDBJ whole genome shotgun (WGS) entry which is preliminary data.</text>
</comment>
<gene>
    <name evidence="2" type="ORF">B0T18DRAFT_459054</name>
</gene>
<accession>A0AA40KAZ1</accession>
<evidence type="ECO:0000313" key="2">
    <source>
        <dbReference type="EMBL" id="KAK0752430.1"/>
    </source>
</evidence>
<protein>
    <submittedName>
        <fullName evidence="2">Uncharacterized protein</fullName>
    </submittedName>
</protein>
<feature type="region of interest" description="Disordered" evidence="1">
    <location>
        <begin position="1"/>
        <end position="55"/>
    </location>
</feature>
<keyword evidence="3" id="KW-1185">Reference proteome</keyword>
<name>A0AA40KAZ1_9PEZI</name>
<evidence type="ECO:0000256" key="1">
    <source>
        <dbReference type="SAM" id="MobiDB-lite"/>
    </source>
</evidence>
<dbReference type="Proteomes" id="UP001172155">
    <property type="component" value="Unassembled WGS sequence"/>
</dbReference>
<dbReference type="AlphaFoldDB" id="A0AA40KAZ1"/>
<feature type="compositionally biased region" description="Basic and acidic residues" evidence="1">
    <location>
        <begin position="1"/>
        <end position="13"/>
    </location>
</feature>
<feature type="compositionally biased region" description="Basic and acidic residues" evidence="1">
    <location>
        <begin position="41"/>
        <end position="55"/>
    </location>
</feature>
<proteinExistence type="predicted"/>
<organism evidence="2 3">
    <name type="scientific">Schizothecium vesticola</name>
    <dbReference type="NCBI Taxonomy" id="314040"/>
    <lineage>
        <taxon>Eukaryota</taxon>
        <taxon>Fungi</taxon>
        <taxon>Dikarya</taxon>
        <taxon>Ascomycota</taxon>
        <taxon>Pezizomycotina</taxon>
        <taxon>Sordariomycetes</taxon>
        <taxon>Sordariomycetidae</taxon>
        <taxon>Sordariales</taxon>
        <taxon>Schizotheciaceae</taxon>
        <taxon>Schizothecium</taxon>
    </lineage>
</organism>
<sequence>MKSEKKGRSDFHRHPPRQSAQRQDLAAGSRSSHTLYTAPLARDRHLCRQGESEEC</sequence>
<evidence type="ECO:0000313" key="3">
    <source>
        <dbReference type="Proteomes" id="UP001172155"/>
    </source>
</evidence>
<dbReference type="EMBL" id="JAUKUD010000002">
    <property type="protein sequence ID" value="KAK0752430.1"/>
    <property type="molecule type" value="Genomic_DNA"/>
</dbReference>